<comment type="caution">
    <text evidence="1">The sequence shown here is derived from an EMBL/GenBank/DDBJ whole genome shotgun (WGS) entry which is preliminary data.</text>
</comment>
<reference evidence="1" key="1">
    <citation type="submission" date="2022-07" db="EMBL/GenBank/DDBJ databases">
        <authorList>
            <person name="Li W.-J."/>
            <person name="Deng Q.-Q."/>
        </authorList>
    </citation>
    <scope>NUCLEOTIDE SEQUENCE</scope>
    <source>
        <strain evidence="1">SYSU M60031</strain>
    </source>
</reference>
<protein>
    <submittedName>
        <fullName evidence="1">Uncharacterized protein</fullName>
    </submittedName>
</protein>
<name>A0AA41XAH6_9BACI</name>
<dbReference type="Proteomes" id="UP001156102">
    <property type="component" value="Unassembled WGS sequence"/>
</dbReference>
<sequence length="429" mass="47116">MRKLFFTIAAGILVLYGLSVKGMLPAAFTQALLQSSFAKPPTDTVIEGNERVTYEVSGSSKQAVSRAPMGRGTPEAYKKYAIAATYTNPQGLVYESYDAGWTADKLKVLDSYLQQFPKGAEYERLAAVRVTPESSDWAGLFKYRTVSQSNGMHVENGSVIYLFNAHTIQNPLDYGGTLAHEYGHLFTNYWLAEKEGKHTDDPATGWAKLRGFTSSMPVRWSGSGLGSSHAWTPAEIMADDYMQMAAPPAFRARLNRTGTSGYDFTYLDSVENQALPPIETLPAVAAYWKKLSGVTISSKSAMPASSLTGISAYDKPVSPKYPYFTERVLRVSFTNLGSGMEYAVRMGDENAMAYNGGHTDLSNTRSGVTSIEYGIKSVNTSNRTYVKDWIPSGKGYVQILAYNPATGQMTYSQLYPYDFSSPYHPVAVK</sequence>
<dbReference type="EMBL" id="JANCLT010000009">
    <property type="protein sequence ID" value="MCP8970143.1"/>
    <property type="molecule type" value="Genomic_DNA"/>
</dbReference>
<gene>
    <name evidence="1" type="ORF">NK662_16600</name>
</gene>
<evidence type="ECO:0000313" key="1">
    <source>
        <dbReference type="EMBL" id="MCP8970143.1"/>
    </source>
</evidence>
<organism evidence="1 2">
    <name type="scientific">Ectobacillus ponti</name>
    <dbReference type="NCBI Taxonomy" id="2961894"/>
    <lineage>
        <taxon>Bacteria</taxon>
        <taxon>Bacillati</taxon>
        <taxon>Bacillota</taxon>
        <taxon>Bacilli</taxon>
        <taxon>Bacillales</taxon>
        <taxon>Bacillaceae</taxon>
        <taxon>Ectobacillus</taxon>
    </lineage>
</organism>
<accession>A0AA41XAH6</accession>
<keyword evidence="2" id="KW-1185">Reference proteome</keyword>
<evidence type="ECO:0000313" key="2">
    <source>
        <dbReference type="Proteomes" id="UP001156102"/>
    </source>
</evidence>
<dbReference type="AlphaFoldDB" id="A0AA41XAH6"/>
<dbReference type="RefSeq" id="WP_254760060.1">
    <property type="nucleotide sequence ID" value="NZ_JANCLT010000009.1"/>
</dbReference>
<proteinExistence type="predicted"/>